<feature type="domain" description="Kazal-like" evidence="6">
    <location>
        <begin position="529"/>
        <end position="583"/>
    </location>
</feature>
<feature type="domain" description="Kazal-like" evidence="6">
    <location>
        <begin position="255"/>
        <end position="311"/>
    </location>
</feature>
<keyword evidence="8" id="KW-1185">Reference proteome</keyword>
<feature type="non-terminal residue" evidence="7">
    <location>
        <position position="659"/>
    </location>
</feature>
<evidence type="ECO:0000256" key="2">
    <source>
        <dbReference type="ARBA" id="ARBA00022737"/>
    </source>
</evidence>
<keyword evidence="4" id="KW-1015">Disulfide bond</keyword>
<evidence type="ECO:0000259" key="6">
    <source>
        <dbReference type="PROSITE" id="PS51465"/>
    </source>
</evidence>
<proteinExistence type="predicted"/>
<dbReference type="InParanoid" id="A7S7E5"/>
<dbReference type="InterPro" id="IPR036058">
    <property type="entry name" value="Kazal_dom_sf"/>
</dbReference>
<dbReference type="InterPro" id="IPR003645">
    <property type="entry name" value="Fol_N"/>
</dbReference>
<dbReference type="PROSITE" id="PS51465">
    <property type="entry name" value="KAZAL_2"/>
    <property type="match status" value="9"/>
</dbReference>
<dbReference type="Pfam" id="PF00050">
    <property type="entry name" value="Kazal_1"/>
    <property type="match status" value="3"/>
</dbReference>
<sequence length="659" mass="71185">MFYAQCVLPIDPCFAVVCANHAQCVTLSDGRTTCVCPSAIDCPGVPSPVCGTDGKTYNNDCLLRATACHNGSNIQVAGLGQCGTAKFLGFSSLGPCASLRCKSPSRCQVIKGKPQCVCRDVRECPSSMDPVCSTTGETFITKCHMEVEACTESRSMMVARRGECDPCSRVKCKEDRHCVVDMDMKPKCICPSESECPLTVDTVCGTDKSSYLNECVMKARACRKEKSVTVAHRGFCGACSLAKPCEHRAKCISNTDGTLTCTCRKEENCPGRADYVCGSDGNSYFTECHMDATACRESRDITVKHKGPCGKTTHSTQQIRTFYGVCVGVEDGSMKCVCPKPEECPYVNAPVCGTDDRTYPSECIMKTSACADKKAVRVKHAGECGLTRQAVCACPRFEDCPRDFRPVCGSDLRTYVNLCRLQVEVCQTGRAVTVLRQGACDPCSVSKCKYNSECVKRADGSTTCQCPTDRCPKEASPVCGSDGKTYENECKLRVESCKANQNVRIISRTKCNACTLSTCNLVYGTCSASSANASCICPTNCPSDWDPVCGDDGVTYQNLCHLLREACTSGRIIRRLYRGVCGKAVVSPRPDACAAKKCRYYGQCRVGSDGIAECACPLSCPSTADPVCASDGRTYQNECLAKKYACEKKRDLTFTLGKC</sequence>
<evidence type="ECO:0000256" key="4">
    <source>
        <dbReference type="ARBA" id="ARBA00023157"/>
    </source>
</evidence>
<feature type="domain" description="Kazal-like" evidence="6">
    <location>
        <begin position="393"/>
        <end position="442"/>
    </location>
</feature>
<feature type="domain" description="Kazal-like" evidence="6">
    <location>
        <begin position="608"/>
        <end position="659"/>
    </location>
</feature>
<feature type="domain" description="Kazal-like" evidence="6">
    <location>
        <begin position="337"/>
        <end position="386"/>
    </location>
</feature>
<dbReference type="Pfam" id="PF07648">
    <property type="entry name" value="Kazal_2"/>
    <property type="match status" value="6"/>
</dbReference>
<keyword evidence="1" id="KW-0646">Protease inhibitor</keyword>
<evidence type="ECO:0000313" key="8">
    <source>
        <dbReference type="Proteomes" id="UP000001593"/>
    </source>
</evidence>
<dbReference type="CDD" id="cd00104">
    <property type="entry name" value="KAZAL_FS"/>
    <property type="match status" value="8"/>
</dbReference>
<dbReference type="STRING" id="45351.A7S7E5"/>
<dbReference type="InterPro" id="IPR050653">
    <property type="entry name" value="Prot_Inhib_GrowthFact_Antg"/>
</dbReference>
<dbReference type="FunFam" id="3.30.60.30:FF:000072">
    <property type="entry name" value="Agrin, putative"/>
    <property type="match status" value="1"/>
</dbReference>
<feature type="domain" description="Kazal-like" evidence="6">
    <location>
        <begin position="117"/>
        <end position="166"/>
    </location>
</feature>
<dbReference type="HOGENOM" id="CLU_027295_0_0_1"/>
<evidence type="ECO:0000313" key="7">
    <source>
        <dbReference type="EMBL" id="EDO40386.1"/>
    </source>
</evidence>
<dbReference type="OMA" id="VEACTES"/>
<dbReference type="Gene3D" id="3.30.60.30">
    <property type="match status" value="9"/>
</dbReference>
<feature type="domain" description="Kazal-like" evidence="6">
    <location>
        <begin position="35"/>
        <end position="84"/>
    </location>
</feature>
<dbReference type="PANTHER" id="PTHR10913">
    <property type="entry name" value="FOLLISTATIN-RELATED"/>
    <property type="match status" value="1"/>
</dbReference>
<gene>
    <name evidence="7" type="ORF">NEMVEDRAFT_v1g107573</name>
</gene>
<feature type="domain" description="Kazal-like" evidence="6">
    <location>
        <begin position="182"/>
        <end position="238"/>
    </location>
</feature>
<dbReference type="SMART" id="SM00057">
    <property type="entry name" value="FIMAC"/>
    <property type="match status" value="4"/>
</dbReference>
<protein>
    <recommendedName>
        <fullName evidence="6">Kazal-like domain-containing protein</fullName>
    </recommendedName>
</protein>
<dbReference type="SMART" id="SM00280">
    <property type="entry name" value="KAZAL"/>
    <property type="match status" value="9"/>
</dbReference>
<keyword evidence="2" id="KW-0677">Repeat</keyword>
<dbReference type="FunFam" id="3.30.60.30:FF:000024">
    <property type="entry name" value="Transmembrane agrin"/>
    <property type="match status" value="1"/>
</dbReference>
<feature type="domain" description="Kazal-like" evidence="6">
    <location>
        <begin position="458"/>
        <end position="513"/>
    </location>
</feature>
<evidence type="ECO:0000256" key="1">
    <source>
        <dbReference type="ARBA" id="ARBA00022690"/>
    </source>
</evidence>
<reference evidence="7 8" key="1">
    <citation type="journal article" date="2007" name="Science">
        <title>Sea anemone genome reveals ancestral eumetazoan gene repertoire and genomic organization.</title>
        <authorList>
            <person name="Putnam N.H."/>
            <person name="Srivastava M."/>
            <person name="Hellsten U."/>
            <person name="Dirks B."/>
            <person name="Chapman J."/>
            <person name="Salamov A."/>
            <person name="Terry A."/>
            <person name="Shapiro H."/>
            <person name="Lindquist E."/>
            <person name="Kapitonov V.V."/>
            <person name="Jurka J."/>
            <person name="Genikhovich G."/>
            <person name="Grigoriev I.V."/>
            <person name="Lucas S.M."/>
            <person name="Steele R.E."/>
            <person name="Finnerty J.R."/>
            <person name="Technau U."/>
            <person name="Martindale M.Q."/>
            <person name="Rokhsar D.S."/>
        </authorList>
    </citation>
    <scope>NUCLEOTIDE SEQUENCE [LARGE SCALE GENOMIC DNA]</scope>
    <source>
        <strain evidence="8">CH2 X CH6</strain>
    </source>
</reference>
<evidence type="ECO:0000256" key="3">
    <source>
        <dbReference type="ARBA" id="ARBA00022900"/>
    </source>
</evidence>
<dbReference type="EMBL" id="DS469592">
    <property type="protein sequence ID" value="EDO40386.1"/>
    <property type="molecule type" value="Genomic_DNA"/>
</dbReference>
<dbReference type="GO" id="GO:0030154">
    <property type="term" value="P:cell differentiation"/>
    <property type="evidence" value="ECO:0000318"/>
    <property type="project" value="GO_Central"/>
</dbReference>
<dbReference type="Proteomes" id="UP000001593">
    <property type="component" value="Unassembled WGS sequence"/>
</dbReference>
<evidence type="ECO:0000256" key="5">
    <source>
        <dbReference type="ARBA" id="ARBA00023180"/>
    </source>
</evidence>
<dbReference type="SMART" id="SM00274">
    <property type="entry name" value="FOLN"/>
    <property type="match status" value="3"/>
</dbReference>
<keyword evidence="3" id="KW-0722">Serine protease inhibitor</keyword>
<dbReference type="SUPFAM" id="SSF100895">
    <property type="entry name" value="Kazal-type serine protease inhibitors"/>
    <property type="match status" value="9"/>
</dbReference>
<dbReference type="InterPro" id="IPR003884">
    <property type="entry name" value="FacI_MAC"/>
</dbReference>
<name>A7S7E5_NEMVE</name>
<dbReference type="AlphaFoldDB" id="A7S7E5"/>
<organism evidence="7 8">
    <name type="scientific">Nematostella vectensis</name>
    <name type="common">Starlet sea anemone</name>
    <dbReference type="NCBI Taxonomy" id="45351"/>
    <lineage>
        <taxon>Eukaryota</taxon>
        <taxon>Metazoa</taxon>
        <taxon>Cnidaria</taxon>
        <taxon>Anthozoa</taxon>
        <taxon>Hexacorallia</taxon>
        <taxon>Actiniaria</taxon>
        <taxon>Edwardsiidae</taxon>
        <taxon>Nematostella</taxon>
    </lineage>
</organism>
<dbReference type="GO" id="GO:0005576">
    <property type="term" value="C:extracellular region"/>
    <property type="evidence" value="ECO:0000318"/>
    <property type="project" value="GO_Central"/>
</dbReference>
<dbReference type="FunFam" id="3.30.60.30:FF:000040">
    <property type="entry name" value="Agrin, putative"/>
    <property type="match status" value="3"/>
</dbReference>
<dbReference type="eggNOG" id="KOG3649">
    <property type="taxonomic scope" value="Eukaryota"/>
</dbReference>
<dbReference type="InterPro" id="IPR002350">
    <property type="entry name" value="Kazal_dom"/>
</dbReference>
<accession>A7S7E5</accession>
<keyword evidence="5" id="KW-0325">Glycoprotein</keyword>
<dbReference type="PANTHER" id="PTHR10913:SF45">
    <property type="entry name" value="FOLLISTATIN, ISOFORM A-RELATED"/>
    <property type="match status" value="1"/>
</dbReference>